<organism evidence="2 3">
    <name type="scientific">Loktanella atrilutea</name>
    <dbReference type="NCBI Taxonomy" id="366533"/>
    <lineage>
        <taxon>Bacteria</taxon>
        <taxon>Pseudomonadati</taxon>
        <taxon>Pseudomonadota</taxon>
        <taxon>Alphaproteobacteria</taxon>
        <taxon>Rhodobacterales</taxon>
        <taxon>Roseobacteraceae</taxon>
        <taxon>Loktanella</taxon>
    </lineage>
</organism>
<name>A0A1M5B5X7_LOKAT</name>
<evidence type="ECO:0000256" key="1">
    <source>
        <dbReference type="SAM" id="Phobius"/>
    </source>
</evidence>
<proteinExistence type="predicted"/>
<keyword evidence="1" id="KW-0812">Transmembrane</keyword>
<feature type="transmembrane region" description="Helical" evidence="1">
    <location>
        <begin position="20"/>
        <end position="41"/>
    </location>
</feature>
<keyword evidence="1" id="KW-1133">Transmembrane helix</keyword>
<accession>A0A1M5B5X7</accession>
<dbReference type="AlphaFoldDB" id="A0A1M5B5X7"/>
<sequence>MKDTFIHPLRLTAGERRLCAAAVGVGLCGGILSFFIVAQMGGSHTVLRRMSEADLWFMASGILGALGGLYLGGRWMGYAGVSGVLRALRGIVAVSFVGTLIGGTLALPFYGTMFGPLMFVLTLVGRPELAALWLAMMVACHYLLRAWRQERAQRAAAAAAAAVVVARPLRRPQRTRGNWLTPTLDRTRR</sequence>
<keyword evidence="1" id="KW-0472">Membrane</keyword>
<gene>
    <name evidence="2" type="ORF">SAMN05444339_105252</name>
</gene>
<protein>
    <submittedName>
        <fullName evidence="2">Uncharacterized protein</fullName>
    </submittedName>
</protein>
<feature type="transmembrane region" description="Helical" evidence="1">
    <location>
        <begin position="91"/>
        <end position="111"/>
    </location>
</feature>
<dbReference type="EMBL" id="FQUE01000005">
    <property type="protein sequence ID" value="SHF37889.1"/>
    <property type="molecule type" value="Genomic_DNA"/>
</dbReference>
<keyword evidence="3" id="KW-1185">Reference proteome</keyword>
<feature type="transmembrane region" description="Helical" evidence="1">
    <location>
        <begin position="53"/>
        <end position="71"/>
    </location>
</feature>
<dbReference type="OrthoDB" id="7865740at2"/>
<reference evidence="3" key="1">
    <citation type="submission" date="2016-11" db="EMBL/GenBank/DDBJ databases">
        <authorList>
            <person name="Varghese N."/>
            <person name="Submissions S."/>
        </authorList>
    </citation>
    <scope>NUCLEOTIDE SEQUENCE [LARGE SCALE GENOMIC DNA]</scope>
    <source>
        <strain evidence="3">DSM 29326</strain>
    </source>
</reference>
<dbReference type="Proteomes" id="UP000183987">
    <property type="component" value="Unassembled WGS sequence"/>
</dbReference>
<feature type="transmembrane region" description="Helical" evidence="1">
    <location>
        <begin position="117"/>
        <end position="144"/>
    </location>
</feature>
<dbReference type="RefSeq" id="WP_072857581.1">
    <property type="nucleotide sequence ID" value="NZ_FQUE01000005.1"/>
</dbReference>
<evidence type="ECO:0000313" key="2">
    <source>
        <dbReference type="EMBL" id="SHF37889.1"/>
    </source>
</evidence>
<evidence type="ECO:0000313" key="3">
    <source>
        <dbReference type="Proteomes" id="UP000183987"/>
    </source>
</evidence>